<dbReference type="RefSeq" id="WP_377368169.1">
    <property type="nucleotide sequence ID" value="NZ_JAOTJD010000006.1"/>
</dbReference>
<accession>A0ABW6CK23</accession>
<reference evidence="2 3" key="1">
    <citation type="submission" date="2022-09" db="EMBL/GenBank/DDBJ databases">
        <title>New species of Phenylobacterium.</title>
        <authorList>
            <person name="Mieszkin S."/>
        </authorList>
    </citation>
    <scope>NUCLEOTIDE SEQUENCE [LARGE SCALE GENOMIC DNA]</scope>
    <source>
        <strain evidence="2 3">HK31-G</strain>
    </source>
</reference>
<keyword evidence="1" id="KW-1133">Transmembrane helix</keyword>
<evidence type="ECO:0000313" key="2">
    <source>
        <dbReference type="EMBL" id="MFD3263340.1"/>
    </source>
</evidence>
<keyword evidence="1" id="KW-0812">Transmembrane</keyword>
<evidence type="ECO:0008006" key="4">
    <source>
        <dbReference type="Google" id="ProtNLM"/>
    </source>
</evidence>
<sequence>MEAQTYYAIVEGAARSAPSQALSLTSIFLQPAVVGAAIAGAVAGIGLLVNFYASHRLQVQRLAHEQALADRRFERDVELTDQKSRLDLQLADRRFHSEIDLADRKHRLDRLLEQWRRRLDWAEETLADFYSAAHAMTVIRFPGGFGDEPEQREGRDLEPKDLRAFRDTYFPVLKRLRDYNELLNSLHSKRFRAAAMFGPAATEPFDRFHQVVVQVTVGAQALMRSITHSDVGTMPAHKEKMEKRVWEGLEDPDPIAKEVEAILSQAEKIFSPVLSEAAPSPAAKEPAELA</sequence>
<feature type="transmembrane region" description="Helical" evidence="1">
    <location>
        <begin position="32"/>
        <end position="53"/>
    </location>
</feature>
<dbReference type="Proteomes" id="UP001598130">
    <property type="component" value="Unassembled WGS sequence"/>
</dbReference>
<evidence type="ECO:0000256" key="1">
    <source>
        <dbReference type="SAM" id="Phobius"/>
    </source>
</evidence>
<comment type="caution">
    <text evidence="2">The sequence shown here is derived from an EMBL/GenBank/DDBJ whole genome shotgun (WGS) entry which is preliminary data.</text>
</comment>
<proteinExistence type="predicted"/>
<dbReference type="EMBL" id="JAOTJD010000006">
    <property type="protein sequence ID" value="MFD3263340.1"/>
    <property type="molecule type" value="Genomic_DNA"/>
</dbReference>
<gene>
    <name evidence="2" type="ORF">OCL97_05075</name>
</gene>
<name>A0ABW6CK23_9CAUL</name>
<organism evidence="2 3">
    <name type="scientific">Phenylobacterium ferrooxidans</name>
    <dbReference type="NCBI Taxonomy" id="2982689"/>
    <lineage>
        <taxon>Bacteria</taxon>
        <taxon>Pseudomonadati</taxon>
        <taxon>Pseudomonadota</taxon>
        <taxon>Alphaproteobacteria</taxon>
        <taxon>Caulobacterales</taxon>
        <taxon>Caulobacteraceae</taxon>
        <taxon>Phenylobacterium</taxon>
    </lineage>
</organism>
<keyword evidence="1" id="KW-0472">Membrane</keyword>
<evidence type="ECO:0000313" key="3">
    <source>
        <dbReference type="Proteomes" id="UP001598130"/>
    </source>
</evidence>
<protein>
    <recommendedName>
        <fullName evidence="4">DNA repair protein</fullName>
    </recommendedName>
</protein>
<keyword evidence="3" id="KW-1185">Reference proteome</keyword>